<dbReference type="RefSeq" id="WP_141198301.1">
    <property type="nucleotide sequence ID" value="NZ_CP041186.1"/>
</dbReference>
<feature type="region of interest" description="Disordered" evidence="1">
    <location>
        <begin position="23"/>
        <end position="68"/>
    </location>
</feature>
<dbReference type="AlphaFoldDB" id="A0A4Y6PU29"/>
<keyword evidence="2" id="KW-0732">Signal</keyword>
<evidence type="ECO:0000313" key="4">
    <source>
        <dbReference type="Proteomes" id="UP000315995"/>
    </source>
</evidence>
<organism evidence="3 4">
    <name type="scientific">Persicimonas caeni</name>
    <dbReference type="NCBI Taxonomy" id="2292766"/>
    <lineage>
        <taxon>Bacteria</taxon>
        <taxon>Deltaproteobacteria</taxon>
        <taxon>Bradymonadales</taxon>
        <taxon>Bradymonadaceae</taxon>
        <taxon>Persicimonas</taxon>
    </lineage>
</organism>
<accession>A0A5B8Y528</accession>
<sequence length="281" mass="31254">MTSNSFRLAVMLVLAGAMVATGCEKKEDTEPKEEAVAEPAEETPEKEAPEPGAKADMKPHSSAVPGTENQLKWDQDVPEVSLEITSPKEGEVLESGDKVETTYSVTNYRTGKEIGQHIHVIVDNEPYIAHYEADEPLVLEDLEPGTHTLRVFPARHYHLSLKKGEVFKTRTFHVEKESEDFEFDASKPYVTYSRPKGTYDVESAKELLLDFYVSNIELGDDAKVVYGVDGKETTLTEWKPVLLPALEPGEHEITLKLVDGEGNVIENGGYNNTTRMITVTE</sequence>
<accession>A0A4Y6PU29</accession>
<gene>
    <name evidence="3" type="ORF">FIV42_14040</name>
</gene>
<proteinExistence type="predicted"/>
<protein>
    <recommendedName>
        <fullName evidence="5">DUF4399 domain-containing protein</fullName>
    </recommendedName>
</protein>
<reference evidence="3 4" key="1">
    <citation type="submission" date="2019-06" db="EMBL/GenBank/DDBJ databases">
        <title>Persicimonas caeni gen. nov., sp. nov., a predatory bacterium isolated from solar saltern.</title>
        <authorList>
            <person name="Wang S."/>
        </authorList>
    </citation>
    <scope>NUCLEOTIDE SEQUENCE [LARGE SCALE GENOMIC DNA]</scope>
    <source>
        <strain evidence="3 4">YN101</strain>
    </source>
</reference>
<feature type="chain" id="PRO_5030106440" description="DUF4399 domain-containing protein" evidence="2">
    <location>
        <begin position="23"/>
        <end position="281"/>
    </location>
</feature>
<dbReference type="EMBL" id="CP041186">
    <property type="protein sequence ID" value="QDG51821.1"/>
    <property type="molecule type" value="Genomic_DNA"/>
</dbReference>
<dbReference type="Proteomes" id="UP000315995">
    <property type="component" value="Chromosome"/>
</dbReference>
<name>A0A4Y6PU29_PERCE</name>
<evidence type="ECO:0000256" key="1">
    <source>
        <dbReference type="SAM" id="MobiDB-lite"/>
    </source>
</evidence>
<dbReference type="PROSITE" id="PS51257">
    <property type="entry name" value="PROKAR_LIPOPROTEIN"/>
    <property type="match status" value="1"/>
</dbReference>
<feature type="signal peptide" evidence="2">
    <location>
        <begin position="1"/>
        <end position="22"/>
    </location>
</feature>
<dbReference type="OrthoDB" id="647046at2"/>
<evidence type="ECO:0008006" key="5">
    <source>
        <dbReference type="Google" id="ProtNLM"/>
    </source>
</evidence>
<feature type="compositionally biased region" description="Basic and acidic residues" evidence="1">
    <location>
        <begin position="23"/>
        <end position="35"/>
    </location>
</feature>
<feature type="compositionally biased region" description="Basic and acidic residues" evidence="1">
    <location>
        <begin position="43"/>
        <end position="59"/>
    </location>
</feature>
<keyword evidence="4" id="KW-1185">Reference proteome</keyword>
<evidence type="ECO:0000313" key="3">
    <source>
        <dbReference type="EMBL" id="QDG51821.1"/>
    </source>
</evidence>
<evidence type="ECO:0000256" key="2">
    <source>
        <dbReference type="SAM" id="SignalP"/>
    </source>
</evidence>